<name>A0ABM0ZUM2_APLCA</name>
<evidence type="ECO:0000256" key="2">
    <source>
        <dbReference type="ARBA" id="ARBA00023002"/>
    </source>
</evidence>
<feature type="domain" description="Plastocyanin-like" evidence="5">
    <location>
        <begin position="173"/>
        <end position="277"/>
    </location>
</feature>
<dbReference type="PROSITE" id="PS00080">
    <property type="entry name" value="MULTICOPPER_OXIDASE2"/>
    <property type="match status" value="1"/>
</dbReference>
<dbReference type="Gene3D" id="2.60.40.420">
    <property type="entry name" value="Cupredoxins - blue copper proteins"/>
    <property type="match status" value="2"/>
</dbReference>
<evidence type="ECO:0000256" key="1">
    <source>
        <dbReference type="ARBA" id="ARBA00022723"/>
    </source>
</evidence>
<reference evidence="8" key="1">
    <citation type="submission" date="2025-08" db="UniProtKB">
        <authorList>
            <consortium name="RefSeq"/>
        </authorList>
    </citation>
    <scope>IDENTIFICATION</scope>
</reference>
<feature type="domain" description="Plastocyanin-like" evidence="6">
    <location>
        <begin position="332"/>
        <end position="433"/>
    </location>
</feature>
<evidence type="ECO:0000256" key="4">
    <source>
        <dbReference type="SAM" id="Phobius"/>
    </source>
</evidence>
<accession>A0ABM0ZUM2</accession>
<gene>
    <name evidence="8" type="primary">LOC106011057</name>
</gene>
<evidence type="ECO:0000256" key="3">
    <source>
        <dbReference type="ARBA" id="ARBA00023008"/>
    </source>
</evidence>
<dbReference type="CDD" id="cd13884">
    <property type="entry name" value="CuRO_2_tcLCC_insect_like"/>
    <property type="match status" value="1"/>
</dbReference>
<keyword evidence="7" id="KW-1185">Reference proteome</keyword>
<keyword evidence="2" id="KW-0560">Oxidoreductase</keyword>
<keyword evidence="1" id="KW-0479">Metal-binding</keyword>
<keyword evidence="4" id="KW-0472">Membrane</keyword>
<dbReference type="InterPro" id="IPR033138">
    <property type="entry name" value="Cu_oxidase_CS"/>
</dbReference>
<dbReference type="PANTHER" id="PTHR11709:SF394">
    <property type="entry name" value="FI03373P-RELATED"/>
    <property type="match status" value="1"/>
</dbReference>
<organism evidence="7 8">
    <name type="scientific">Aplysia californica</name>
    <name type="common">California sea hare</name>
    <dbReference type="NCBI Taxonomy" id="6500"/>
    <lineage>
        <taxon>Eukaryota</taxon>
        <taxon>Metazoa</taxon>
        <taxon>Spiralia</taxon>
        <taxon>Lophotrochozoa</taxon>
        <taxon>Mollusca</taxon>
        <taxon>Gastropoda</taxon>
        <taxon>Heterobranchia</taxon>
        <taxon>Euthyneura</taxon>
        <taxon>Tectipleura</taxon>
        <taxon>Aplysiida</taxon>
        <taxon>Aplysioidea</taxon>
        <taxon>Aplysiidae</taxon>
        <taxon>Aplysia</taxon>
    </lineage>
</organism>
<dbReference type="InterPro" id="IPR001117">
    <property type="entry name" value="Cu-oxidase_2nd"/>
</dbReference>
<dbReference type="GeneID" id="106011057"/>
<dbReference type="SUPFAM" id="SSF49503">
    <property type="entry name" value="Cupredoxins"/>
    <property type="match status" value="2"/>
</dbReference>
<dbReference type="InterPro" id="IPR011706">
    <property type="entry name" value="Cu-oxidase_C"/>
</dbReference>
<protein>
    <submittedName>
        <fullName evidence="8">Laccase-2-like</fullName>
    </submittedName>
</protein>
<dbReference type="Pfam" id="PF00394">
    <property type="entry name" value="Cu-oxidase"/>
    <property type="match status" value="1"/>
</dbReference>
<dbReference type="InterPro" id="IPR002355">
    <property type="entry name" value="Cu_oxidase_Cu_BS"/>
</dbReference>
<evidence type="ECO:0000313" key="8">
    <source>
        <dbReference type="RefSeq" id="XP_012934797.2"/>
    </source>
</evidence>
<dbReference type="Pfam" id="PF07731">
    <property type="entry name" value="Cu-oxidase_2"/>
    <property type="match status" value="1"/>
</dbReference>
<feature type="transmembrane region" description="Helical" evidence="4">
    <location>
        <begin position="480"/>
        <end position="497"/>
    </location>
</feature>
<dbReference type="RefSeq" id="XP_012934797.2">
    <property type="nucleotide sequence ID" value="XM_013079343.2"/>
</dbReference>
<keyword evidence="4" id="KW-1133">Transmembrane helix</keyword>
<keyword evidence="4" id="KW-0812">Transmembrane</keyword>
<proteinExistence type="predicted"/>
<sequence length="504" mass="56626">MVMKGGAMFASWTQSSNNNVVLLSLLLMLVVLFGDLDVANGKLRHHMNYYDIEDYNDHPCKRPCLDGESPMTCDFDFLVEHYHTLTKACYDCPHNETACALPHCVPADGGLRGLIVVNRKLPGPAIHVRCWLCVFKELLPQHCNRELWKGAIGVKGKGIYMTIMDPVTGKNSTTPREEFLLKPGKRYRFRFVSNGILNCPIRISIDRHVMEIIASDGYPVESFDVESFDIFPGERYDFILTTNQPVGNYLLRVQGLADCGVEFKNAHQTAILQYEGAERDVGYNPPAPELLGTIEPRNKRLLTPQMNHISMMLPPAPALTQMGDIPKEMFCNNDTMTLNCTEEFCECIHVLKVDLDDVVEILLVDEGHPWNANHPTHMHGHGFRVVAMDKLLKCLGYSKPAVEVEFVFSGMWFLHCHIEYHVEIGMGLLFQVGDVSQFPPTPPRFPTCGNWEPGEAEDITGDVPSPEGGNGAQSVNVLTGSWFCLLFLLPFMHYMFIKVSTISC</sequence>
<evidence type="ECO:0000259" key="5">
    <source>
        <dbReference type="Pfam" id="PF00394"/>
    </source>
</evidence>
<dbReference type="InterPro" id="IPR045087">
    <property type="entry name" value="Cu-oxidase_fam"/>
</dbReference>
<dbReference type="InterPro" id="IPR008972">
    <property type="entry name" value="Cupredoxin"/>
</dbReference>
<dbReference type="PROSITE" id="PS00079">
    <property type="entry name" value="MULTICOPPER_OXIDASE1"/>
    <property type="match status" value="1"/>
</dbReference>
<keyword evidence="3" id="KW-0186">Copper</keyword>
<dbReference type="PANTHER" id="PTHR11709">
    <property type="entry name" value="MULTI-COPPER OXIDASE"/>
    <property type="match status" value="1"/>
</dbReference>
<dbReference type="Proteomes" id="UP000694888">
    <property type="component" value="Unplaced"/>
</dbReference>
<evidence type="ECO:0000259" key="6">
    <source>
        <dbReference type="Pfam" id="PF07731"/>
    </source>
</evidence>
<evidence type="ECO:0000313" key="7">
    <source>
        <dbReference type="Proteomes" id="UP000694888"/>
    </source>
</evidence>